<dbReference type="KEGG" id="ang:An08g04190"/>
<evidence type="ECO:0000313" key="2">
    <source>
        <dbReference type="RefSeq" id="XP_059601181.1"/>
    </source>
</evidence>
<feature type="compositionally biased region" description="Basic and acidic residues" evidence="1">
    <location>
        <begin position="1"/>
        <end position="21"/>
    </location>
</feature>
<evidence type="ECO:0000256" key="1">
    <source>
        <dbReference type="SAM" id="MobiDB-lite"/>
    </source>
</evidence>
<proteinExistence type="predicted"/>
<dbReference type="VEuPathDB" id="FungiDB:An08g04190"/>
<dbReference type="GeneID" id="84591645"/>
<feature type="region of interest" description="Disordered" evidence="1">
    <location>
        <begin position="1"/>
        <end position="58"/>
    </location>
</feature>
<name>A0AAJ8BRD5_ASPNG</name>
<sequence>MEKREKRRGSDRYASDNDMDGHSPTCSGSRPRSQLAAPNAENETRPEVAQDETQINAQPPTIIDHRAVRDGGVNVVLDQAAHPPPLLVSGLLRTAADICANVGDIKPWMIGFLLSAKVNDSNKGRTRAADRMYRKEKKAKSTAACACMGPWPTAPYHLEIESSQWLQTGGGNNEWARSDFIAGDWLKGSTFLWARRRTQKRCAQFHGSDHTRNITAGRSMTAEKGVEEPGRGAGESWWCGLADWTGGLHVGNYYNHLVKVVMTLTRILPPLWATHLIHRPGGRWIRYGMLLCGTVRSNTFAPTLQAQTHPEWKGLGPQRLAACLQIDGARPLASLPMIGLSVHYASTGS</sequence>
<organism evidence="2">
    <name type="scientific">Aspergillus niger</name>
    <dbReference type="NCBI Taxonomy" id="5061"/>
    <lineage>
        <taxon>Eukaryota</taxon>
        <taxon>Fungi</taxon>
        <taxon>Dikarya</taxon>
        <taxon>Ascomycota</taxon>
        <taxon>Pezizomycotina</taxon>
        <taxon>Eurotiomycetes</taxon>
        <taxon>Eurotiomycetidae</taxon>
        <taxon>Eurotiales</taxon>
        <taxon>Aspergillaceae</taxon>
        <taxon>Aspergillus</taxon>
        <taxon>Aspergillus subgen. Circumdati</taxon>
    </lineage>
</organism>
<protein>
    <submittedName>
        <fullName evidence="2">Uncharacterized protein</fullName>
    </submittedName>
</protein>
<gene>
    <name evidence="2" type="ORF">An08g04190</name>
</gene>
<dbReference type="RefSeq" id="XP_059601181.1">
    <property type="nucleotide sequence ID" value="XM_059748988.1"/>
</dbReference>
<reference evidence="2" key="2">
    <citation type="submission" date="2025-08" db="UniProtKB">
        <authorList>
            <consortium name="RefSeq"/>
        </authorList>
    </citation>
    <scope>IDENTIFICATION</scope>
</reference>
<reference evidence="2" key="1">
    <citation type="submission" date="2025-02" db="EMBL/GenBank/DDBJ databases">
        <authorList>
            <consortium name="NCBI Genome Project"/>
        </authorList>
    </citation>
    <scope>NUCLEOTIDE SEQUENCE</scope>
</reference>
<accession>A0AAJ8BRD5</accession>
<dbReference type="AlphaFoldDB" id="A0AAJ8BRD5"/>
<feature type="non-terminal residue" evidence="2">
    <location>
        <position position="349"/>
    </location>
</feature>